<dbReference type="STRING" id="40318.SNOD_01740"/>
<reference evidence="3" key="1">
    <citation type="submission" date="2014-09" db="EMBL/GenBank/DDBJ databases">
        <title>Sequence of the Streptomyces nodosus genome.</title>
        <authorList>
            <person name="Sweeney P."/>
            <person name="Stephens N."/>
            <person name="Murphy C."/>
            <person name="Caffrey P."/>
        </authorList>
    </citation>
    <scope>NUCLEOTIDE SEQUENCE [LARGE SCALE GENOMIC DNA]</scope>
    <source>
        <strain evidence="3">ATCC 14899</strain>
    </source>
</reference>
<reference evidence="1 3" key="2">
    <citation type="journal article" date="2016" name="Appl. Microbiol. Biotechnol.">
        <title>Exploiting the genome sequence of Streptomyces nodosus for enhanced antibiotic production.</title>
        <authorList>
            <person name="Sweeney P."/>
            <person name="Murphy C.D."/>
            <person name="Caffrey P."/>
        </authorList>
    </citation>
    <scope>NUCLEOTIDE SEQUENCE [LARGE SCALE GENOMIC DNA]</scope>
    <source>
        <strain evidence="1 3">ATCC 14899</strain>
    </source>
</reference>
<keyword evidence="3" id="KW-1185">Reference proteome</keyword>
<dbReference type="AlphaFoldDB" id="A0A0B5D6P9"/>
<dbReference type="InterPro" id="IPR029063">
    <property type="entry name" value="SAM-dependent_MTases_sf"/>
</dbReference>
<protein>
    <recommendedName>
        <fullName evidence="5">DNA methylase N-4/N-6 domain-containing protein</fullName>
    </recommendedName>
</protein>
<sequence>MLELRRVGRQTVVTTAQPVGVDGSGSTGIAALASGRPFIGIEGSEQIAATARSRLAAAA</sequence>
<proteinExistence type="predicted"/>
<evidence type="ECO:0000313" key="3">
    <source>
        <dbReference type="Proteomes" id="UP000031526"/>
    </source>
</evidence>
<dbReference type="RefSeq" id="WP_043437071.1">
    <property type="nucleotide sequence ID" value="NZ_CP009313.1"/>
</dbReference>
<evidence type="ECO:0008006" key="5">
    <source>
        <dbReference type="Google" id="ProtNLM"/>
    </source>
</evidence>
<dbReference type="KEGG" id="snq:CP978_02110"/>
<dbReference type="Proteomes" id="UP000325763">
    <property type="component" value="Chromosome"/>
</dbReference>
<dbReference type="EMBL" id="CP023747">
    <property type="protein sequence ID" value="QEV37501.1"/>
    <property type="molecule type" value="Genomic_DNA"/>
</dbReference>
<dbReference type="SUPFAM" id="SSF53335">
    <property type="entry name" value="S-adenosyl-L-methionine-dependent methyltransferases"/>
    <property type="match status" value="1"/>
</dbReference>
<dbReference type="HOGENOM" id="CLU_2958923_0_0_11"/>
<dbReference type="Proteomes" id="UP000031526">
    <property type="component" value="Chromosome"/>
</dbReference>
<dbReference type="EMBL" id="CP009313">
    <property type="protein sequence ID" value="AJE38918.1"/>
    <property type="molecule type" value="Genomic_DNA"/>
</dbReference>
<evidence type="ECO:0000313" key="4">
    <source>
        <dbReference type="Proteomes" id="UP000325763"/>
    </source>
</evidence>
<evidence type="ECO:0000313" key="2">
    <source>
        <dbReference type="EMBL" id="QEV37501.1"/>
    </source>
</evidence>
<name>A0A0B5D6P9_9ACTN</name>
<gene>
    <name evidence="2" type="ORF">CP978_02110</name>
    <name evidence="1" type="ORF">SNOD_01740</name>
</gene>
<reference evidence="2 4" key="3">
    <citation type="submission" date="2017-09" db="EMBL/GenBank/DDBJ databases">
        <title>Streptomyces genome completion.</title>
        <authorList>
            <person name="Lee N."/>
            <person name="Cho B.-K."/>
        </authorList>
    </citation>
    <scope>NUCLEOTIDE SEQUENCE [LARGE SCALE GENOMIC DNA]</scope>
    <source>
        <strain evidence="2 4">ATCC 14899</strain>
    </source>
</reference>
<accession>A0A0B5D6P9</accession>
<evidence type="ECO:0000313" key="1">
    <source>
        <dbReference type="EMBL" id="AJE38918.1"/>
    </source>
</evidence>
<organism evidence="1 3">
    <name type="scientific">Streptomyces nodosus</name>
    <dbReference type="NCBI Taxonomy" id="40318"/>
    <lineage>
        <taxon>Bacteria</taxon>
        <taxon>Bacillati</taxon>
        <taxon>Actinomycetota</taxon>
        <taxon>Actinomycetes</taxon>
        <taxon>Kitasatosporales</taxon>
        <taxon>Streptomycetaceae</taxon>
        <taxon>Streptomyces</taxon>
    </lineage>
</organism>
<dbReference type="Gene3D" id="3.40.50.150">
    <property type="entry name" value="Vaccinia Virus protein VP39"/>
    <property type="match status" value="1"/>
</dbReference>